<dbReference type="GO" id="GO:0016787">
    <property type="term" value="F:hydrolase activity"/>
    <property type="evidence" value="ECO:0007669"/>
    <property type="project" value="UniProtKB-KW"/>
</dbReference>
<proteinExistence type="predicted"/>
<dbReference type="GeneID" id="110988063"/>
<dbReference type="Gene3D" id="3.40.50.1820">
    <property type="entry name" value="alpha/beta hydrolase"/>
    <property type="match status" value="1"/>
</dbReference>
<reference evidence="2" key="1">
    <citation type="submission" date="2025-08" db="UniProtKB">
        <authorList>
            <consortium name="RefSeq"/>
        </authorList>
    </citation>
    <scope>IDENTIFICATION</scope>
</reference>
<evidence type="ECO:0000313" key="1">
    <source>
        <dbReference type="Proteomes" id="UP000694845"/>
    </source>
</evidence>
<dbReference type="RefSeq" id="XP_022106985.1">
    <property type="nucleotide sequence ID" value="XM_022251293.1"/>
</dbReference>
<accession>A0A8B7ZQ06</accession>
<dbReference type="SUPFAM" id="SSF53474">
    <property type="entry name" value="alpha/beta-Hydrolases"/>
    <property type="match status" value="1"/>
</dbReference>
<dbReference type="PANTHER" id="PTHR15394:SF3">
    <property type="entry name" value="SERINE HYDROLASE RBBP9"/>
    <property type="match status" value="1"/>
</dbReference>
<dbReference type="InterPro" id="IPR029058">
    <property type="entry name" value="AB_hydrolase_fold"/>
</dbReference>
<organism evidence="1 2">
    <name type="scientific">Acanthaster planci</name>
    <name type="common">Crown-of-thorns starfish</name>
    <dbReference type="NCBI Taxonomy" id="133434"/>
    <lineage>
        <taxon>Eukaryota</taxon>
        <taxon>Metazoa</taxon>
        <taxon>Echinodermata</taxon>
        <taxon>Eleutherozoa</taxon>
        <taxon>Asterozoa</taxon>
        <taxon>Asteroidea</taxon>
        <taxon>Valvatacea</taxon>
        <taxon>Valvatida</taxon>
        <taxon>Acanthasteridae</taxon>
        <taxon>Acanthaster</taxon>
    </lineage>
</organism>
<gene>
    <name evidence="2" type="primary">LOC110988063</name>
</gene>
<dbReference type="Pfam" id="PF06821">
    <property type="entry name" value="Ser_hydrolase"/>
    <property type="match status" value="1"/>
</dbReference>
<evidence type="ECO:0000313" key="2">
    <source>
        <dbReference type="RefSeq" id="XP_022106985.1"/>
    </source>
</evidence>
<dbReference type="OMA" id="NRPWEWE"/>
<keyword evidence="1" id="KW-1185">Reference proteome</keyword>
<dbReference type="KEGG" id="aplc:110988063"/>
<dbReference type="InterPro" id="IPR010662">
    <property type="entry name" value="RBBP9/YdeN"/>
</dbReference>
<protein>
    <submittedName>
        <fullName evidence="2">Hydrolase RBBP9</fullName>
    </submittedName>
</protein>
<dbReference type="PANTHER" id="PTHR15394">
    <property type="entry name" value="SERINE HYDROLASE RBBP9"/>
    <property type="match status" value="1"/>
</dbReference>
<dbReference type="Proteomes" id="UP000694845">
    <property type="component" value="Unplaced"/>
</dbReference>
<sequence length="182" mass="20819">MASRVVIVPGNGCGEVEKCNWYAWARDEIKKVEGLECTLKSMPDPVIARETIWIPFMHDQLCCDEKTIIVGHSSGAAAAMRYAEKYKIYGIILVSAYVNDLGVENERQSGYFSRPWEWELMKNNTQFITLFGSTDDPFIPWSEMQVIVDNLDPECHKFEERGHFMSSTFPELVCAIQKLTTH</sequence>
<keyword evidence="2" id="KW-0378">Hydrolase</keyword>
<dbReference type="OrthoDB" id="2369073at2759"/>
<dbReference type="AlphaFoldDB" id="A0A8B7ZQ06"/>
<name>A0A8B7ZQ06_ACAPL</name>